<dbReference type="InterPro" id="IPR015517">
    <property type="entry name" value="dCMP_deaminase-rel"/>
</dbReference>
<evidence type="ECO:0000256" key="1">
    <source>
        <dbReference type="ARBA" id="ARBA00001947"/>
    </source>
</evidence>
<evidence type="ECO:0000256" key="2">
    <source>
        <dbReference type="ARBA" id="ARBA00006576"/>
    </source>
</evidence>
<dbReference type="InterPro" id="IPR002125">
    <property type="entry name" value="CMP_dCMP_dom"/>
</dbReference>
<dbReference type="InterPro" id="IPR035105">
    <property type="entry name" value="Deoxycytidylate_deaminase_dom"/>
</dbReference>
<dbReference type="InterPro" id="IPR016192">
    <property type="entry name" value="APOBEC/CMP_deaminase_Zn-bd"/>
</dbReference>
<dbReference type="Proteomes" id="UP001058364">
    <property type="component" value="Chromosome"/>
</dbReference>
<dbReference type="InterPro" id="IPR016473">
    <property type="entry name" value="dCMP_deaminase"/>
</dbReference>
<evidence type="ECO:0000256" key="5">
    <source>
        <dbReference type="ARBA" id="ARBA00022833"/>
    </source>
</evidence>
<sequence length="154" mass="17633">MKKIIDWDQYFMALTKLSALRSKDPNTQVGACIINNRKRVIGLGYNGMPSGNDDDFPWSREGESAKETKYPYVVHAEINAILNSITTLENAVLYTSLFPCSNCAKTIVQSGIKEVIYFQDKYHDTEDAWIARKIFKDSFVKTRKLEEIKITLEL</sequence>
<evidence type="ECO:0000313" key="8">
    <source>
        <dbReference type="Proteomes" id="UP001058364"/>
    </source>
</evidence>
<evidence type="ECO:0000259" key="6">
    <source>
        <dbReference type="PROSITE" id="PS51747"/>
    </source>
</evidence>
<dbReference type="CDD" id="cd01286">
    <property type="entry name" value="deoxycytidylate_deaminase"/>
    <property type="match status" value="1"/>
</dbReference>
<accession>A0ABY5TUX6</accession>
<keyword evidence="4" id="KW-0378">Hydrolase</keyword>
<keyword evidence="5" id="KW-0862">Zinc</keyword>
<dbReference type="EMBL" id="CP103423">
    <property type="protein sequence ID" value="UWD34459.1"/>
    <property type="molecule type" value="Genomic_DNA"/>
</dbReference>
<evidence type="ECO:0000256" key="3">
    <source>
        <dbReference type="ARBA" id="ARBA00022723"/>
    </source>
</evidence>
<dbReference type="InterPro" id="IPR016193">
    <property type="entry name" value="Cytidine_deaminase-like"/>
</dbReference>
<dbReference type="PANTHER" id="PTHR11086">
    <property type="entry name" value="DEOXYCYTIDYLATE DEAMINASE-RELATED"/>
    <property type="match status" value="1"/>
</dbReference>
<protein>
    <submittedName>
        <fullName evidence="7">Cytidine/deoxycytidylate deaminase family protein</fullName>
    </submittedName>
</protein>
<keyword evidence="8" id="KW-1185">Reference proteome</keyword>
<proteinExistence type="inferred from homology"/>
<reference evidence="7" key="1">
    <citation type="submission" date="2022-08" db="EMBL/GenBank/DDBJ databases">
        <title>Complete genome sequence of Mycoplasma molare type strain H 542.</title>
        <authorList>
            <person name="Spergser J."/>
        </authorList>
    </citation>
    <scope>NUCLEOTIDE SEQUENCE</scope>
    <source>
        <strain evidence="7">H 542</strain>
    </source>
</reference>
<name>A0ABY5TUX6_9BACT</name>
<comment type="cofactor">
    <cofactor evidence="1">
        <name>Zn(2+)</name>
        <dbReference type="ChEBI" id="CHEBI:29105"/>
    </cofactor>
</comment>
<dbReference type="Pfam" id="PF00383">
    <property type="entry name" value="dCMP_cyt_deam_1"/>
    <property type="match status" value="1"/>
</dbReference>
<feature type="domain" description="CMP/dCMP-type deaminase" evidence="6">
    <location>
        <begin position="6"/>
        <end position="132"/>
    </location>
</feature>
<evidence type="ECO:0000256" key="4">
    <source>
        <dbReference type="ARBA" id="ARBA00022801"/>
    </source>
</evidence>
<dbReference type="SUPFAM" id="SSF53927">
    <property type="entry name" value="Cytidine deaminase-like"/>
    <property type="match status" value="1"/>
</dbReference>
<comment type="similarity">
    <text evidence="2">Belongs to the cytidine and deoxycytidylate deaminase family.</text>
</comment>
<organism evidence="7 8">
    <name type="scientific">Mesomycoplasma molare</name>
    <dbReference type="NCBI Taxonomy" id="171288"/>
    <lineage>
        <taxon>Bacteria</taxon>
        <taxon>Bacillati</taxon>
        <taxon>Mycoplasmatota</taxon>
        <taxon>Mycoplasmoidales</taxon>
        <taxon>Metamycoplasmataceae</taxon>
        <taxon>Mesomycoplasma</taxon>
    </lineage>
</organism>
<keyword evidence="3" id="KW-0479">Metal-binding</keyword>
<dbReference type="PROSITE" id="PS51747">
    <property type="entry name" value="CYT_DCMP_DEAMINASES_2"/>
    <property type="match status" value="1"/>
</dbReference>
<evidence type="ECO:0000313" key="7">
    <source>
        <dbReference type="EMBL" id="UWD34459.1"/>
    </source>
</evidence>
<dbReference type="PIRSF" id="PIRSF006019">
    <property type="entry name" value="dCMP_deaminase"/>
    <property type="match status" value="1"/>
</dbReference>
<gene>
    <name evidence="7" type="ORF">NX772_01350</name>
</gene>
<dbReference type="Gene3D" id="3.40.140.10">
    <property type="entry name" value="Cytidine Deaminase, domain 2"/>
    <property type="match status" value="1"/>
</dbReference>
<dbReference type="PANTHER" id="PTHR11086:SF18">
    <property type="entry name" value="DEOXYCYTIDYLATE DEAMINASE"/>
    <property type="match status" value="1"/>
</dbReference>
<dbReference type="RefSeq" id="WP_211246860.1">
    <property type="nucleotide sequence ID" value="NZ_CP103423.1"/>
</dbReference>
<dbReference type="PROSITE" id="PS00903">
    <property type="entry name" value="CYT_DCMP_DEAMINASES_1"/>
    <property type="match status" value="1"/>
</dbReference>